<dbReference type="InterPro" id="IPR046657">
    <property type="entry name" value="DUF6766"/>
</dbReference>
<dbReference type="Pfam" id="PF20554">
    <property type="entry name" value="DUF6766"/>
    <property type="match status" value="1"/>
</dbReference>
<keyword evidence="2" id="KW-0472">Membrane</keyword>
<keyword evidence="2" id="KW-1133">Transmembrane helix</keyword>
<reference evidence="3 4" key="1">
    <citation type="submission" date="2017-05" db="EMBL/GenBank/DDBJ databases">
        <title>The complete genome sequence of Deinococcus ficus isolated from the rhizosphere of the Ficus religiosa L. in Taiwan.</title>
        <authorList>
            <person name="Wu K.-M."/>
            <person name="Liao T.-L."/>
            <person name="Liu Y.-M."/>
            <person name="Young C.-C."/>
            <person name="Tsai S.-F."/>
        </authorList>
    </citation>
    <scope>NUCLEOTIDE SEQUENCE [LARGE SCALE GENOMIC DNA]</scope>
    <source>
        <strain evidence="3 4">CC-FR2-10</strain>
        <plasmid evidence="4">pdfi2</plasmid>
    </source>
</reference>
<proteinExistence type="predicted"/>
<feature type="transmembrane region" description="Helical" evidence="2">
    <location>
        <begin position="173"/>
        <end position="190"/>
    </location>
</feature>
<evidence type="ECO:0000256" key="1">
    <source>
        <dbReference type="SAM" id="MobiDB-lite"/>
    </source>
</evidence>
<dbReference type="Proteomes" id="UP000259030">
    <property type="component" value="Plasmid pDFI2"/>
</dbReference>
<keyword evidence="2" id="KW-0812">Transmembrane</keyword>
<evidence type="ECO:0000256" key="2">
    <source>
        <dbReference type="SAM" id="Phobius"/>
    </source>
</evidence>
<organism evidence="3 4">
    <name type="scientific">Deinococcus ficus</name>
    <dbReference type="NCBI Taxonomy" id="317577"/>
    <lineage>
        <taxon>Bacteria</taxon>
        <taxon>Thermotogati</taxon>
        <taxon>Deinococcota</taxon>
        <taxon>Deinococci</taxon>
        <taxon>Deinococcales</taxon>
        <taxon>Deinococcaceae</taxon>
        <taxon>Deinococcus</taxon>
    </lineage>
</organism>
<keyword evidence="3" id="KW-0614">Plasmid</keyword>
<dbReference type="EMBL" id="CP021083">
    <property type="protein sequence ID" value="ASN82851.1"/>
    <property type="molecule type" value="Genomic_DNA"/>
</dbReference>
<protein>
    <submittedName>
        <fullName evidence="3">Uncharacterized protein</fullName>
    </submittedName>
</protein>
<accession>A0A221T1W7</accession>
<name>A0A221T1W7_9DEIO</name>
<keyword evidence="4" id="KW-1185">Reference proteome</keyword>
<dbReference type="KEGG" id="dfc:DFI_16805"/>
<dbReference type="AlphaFoldDB" id="A0A221T1W7"/>
<dbReference type="STRING" id="317577.GCA_000419625_03430"/>
<feature type="region of interest" description="Disordered" evidence="1">
    <location>
        <begin position="87"/>
        <end position="106"/>
    </location>
</feature>
<feature type="transmembrane region" description="Helical" evidence="2">
    <location>
        <begin position="119"/>
        <end position="137"/>
    </location>
</feature>
<gene>
    <name evidence="3" type="ORF">DFI_16805</name>
</gene>
<evidence type="ECO:0000313" key="3">
    <source>
        <dbReference type="EMBL" id="ASN82851.1"/>
    </source>
</evidence>
<geneLocation type="plasmid" evidence="4">
    <name>pdfi2</name>
</geneLocation>
<dbReference type="RefSeq" id="WP_027462333.1">
    <property type="nucleotide sequence ID" value="NZ_CP021083.1"/>
</dbReference>
<sequence>MKEFWKNNALSTVLLLLFVAFWVAQALTGWAVHNQELQEWGQRTLGLGAYLGSGHFWSSTAENWESEFLQMSVYVVFTVYLRQRGSAESNPYPDETTQAERDQERRDDKVRGLWKRNSLTFTLLALFLVSFGTHLLGSWRATRLEELARGQEAPTLGQFLGEAEFWFESFQNWQSEFLAVAAIVVLTIFLRQIGSSQSKAVTAPNSQTGDA</sequence>
<evidence type="ECO:0000313" key="4">
    <source>
        <dbReference type="Proteomes" id="UP000259030"/>
    </source>
</evidence>